<dbReference type="Pfam" id="PF01497">
    <property type="entry name" value="Peripla_BP_2"/>
    <property type="match status" value="1"/>
</dbReference>
<proteinExistence type="inferred from homology"/>
<accession>A0ABV9YD05</accession>
<evidence type="ECO:0000313" key="4">
    <source>
        <dbReference type="EMBL" id="MFC5060481.1"/>
    </source>
</evidence>
<dbReference type="SUPFAM" id="SSF53807">
    <property type="entry name" value="Helical backbone' metal receptor"/>
    <property type="match status" value="1"/>
</dbReference>
<dbReference type="InterPro" id="IPR050902">
    <property type="entry name" value="ABC_Transporter_SBP"/>
</dbReference>
<dbReference type="PROSITE" id="PS50983">
    <property type="entry name" value="FE_B12_PBP"/>
    <property type="match status" value="1"/>
</dbReference>
<keyword evidence="5" id="KW-1185">Reference proteome</keyword>
<feature type="signal peptide" evidence="2">
    <location>
        <begin position="1"/>
        <end position="31"/>
    </location>
</feature>
<comment type="similarity">
    <text evidence="1">Belongs to the bacterial solute-binding protein 8 family.</text>
</comment>
<evidence type="ECO:0000313" key="5">
    <source>
        <dbReference type="Proteomes" id="UP001595833"/>
    </source>
</evidence>
<sequence>MTSRRRTSRHRTSRRRAAFCAATLTAGLALAGCGGDERPSAAPGRVTVDNCGEQVSFPDPARRLFVNQGNRIATVLALGAADRVAAVSGLGDDRDVLGAAYGADVVGDLPVATEGQPSLENVVARRADVVVSWFSDGDDVTPERLATRSIAAYQSSEGCRQGPDDARGTMEPWDALYADLRNLGRITGHDHEAEARVTGIRERLDALAAAPAAQDPPTVFLFDRGTADVYSSGAYGAPQAIIGAAGARNALGDLRESWTSVSWERVVAAKPDFIAFVDYGRQSFEDKVAVLRGNPATRDLPAVVEGRFLNLPFAMWTSSPLNVDAAEHLRTALEARDLLPRSEVRARLDLPR</sequence>
<evidence type="ECO:0000256" key="2">
    <source>
        <dbReference type="SAM" id="SignalP"/>
    </source>
</evidence>
<dbReference type="Gene3D" id="3.40.50.1980">
    <property type="entry name" value="Nitrogenase molybdenum iron protein domain"/>
    <property type="match status" value="2"/>
</dbReference>
<name>A0ABV9YD05_9PSEU</name>
<feature type="domain" description="Fe/B12 periplasmic-binding" evidence="3">
    <location>
        <begin position="63"/>
        <end position="337"/>
    </location>
</feature>
<feature type="chain" id="PRO_5046871479" evidence="2">
    <location>
        <begin position="32"/>
        <end position="352"/>
    </location>
</feature>
<dbReference type="PROSITE" id="PS51257">
    <property type="entry name" value="PROKAR_LIPOPROTEIN"/>
    <property type="match status" value="1"/>
</dbReference>
<evidence type="ECO:0000259" key="3">
    <source>
        <dbReference type="PROSITE" id="PS50983"/>
    </source>
</evidence>
<comment type="caution">
    <text evidence="4">The sequence shown here is derived from an EMBL/GenBank/DDBJ whole genome shotgun (WGS) entry which is preliminary data.</text>
</comment>
<dbReference type="EMBL" id="JBHSJB010000053">
    <property type="protein sequence ID" value="MFC5060481.1"/>
    <property type="molecule type" value="Genomic_DNA"/>
</dbReference>
<dbReference type="RefSeq" id="WP_344037451.1">
    <property type="nucleotide sequence ID" value="NZ_BAAAKE010000007.1"/>
</dbReference>
<dbReference type="Proteomes" id="UP001595833">
    <property type="component" value="Unassembled WGS sequence"/>
</dbReference>
<evidence type="ECO:0000256" key="1">
    <source>
        <dbReference type="ARBA" id="ARBA00008814"/>
    </source>
</evidence>
<dbReference type="PANTHER" id="PTHR30535:SF7">
    <property type="entry name" value="IRON(III) DICITRATE-BINDING PROTEIN"/>
    <property type="match status" value="1"/>
</dbReference>
<organism evidence="4 5">
    <name type="scientific">Saccharothrix xinjiangensis</name>
    <dbReference type="NCBI Taxonomy" id="204798"/>
    <lineage>
        <taxon>Bacteria</taxon>
        <taxon>Bacillati</taxon>
        <taxon>Actinomycetota</taxon>
        <taxon>Actinomycetes</taxon>
        <taxon>Pseudonocardiales</taxon>
        <taxon>Pseudonocardiaceae</taxon>
        <taxon>Saccharothrix</taxon>
    </lineage>
</organism>
<reference evidence="5" key="1">
    <citation type="journal article" date="2019" name="Int. J. Syst. Evol. Microbiol.">
        <title>The Global Catalogue of Microorganisms (GCM) 10K type strain sequencing project: providing services to taxonomists for standard genome sequencing and annotation.</title>
        <authorList>
            <consortium name="The Broad Institute Genomics Platform"/>
            <consortium name="The Broad Institute Genome Sequencing Center for Infectious Disease"/>
            <person name="Wu L."/>
            <person name="Ma J."/>
        </authorList>
    </citation>
    <scope>NUCLEOTIDE SEQUENCE [LARGE SCALE GENOMIC DNA]</scope>
    <source>
        <strain evidence="5">KCTC 12848</strain>
    </source>
</reference>
<gene>
    <name evidence="4" type="ORF">ACFPFM_42815</name>
</gene>
<protein>
    <submittedName>
        <fullName evidence="4">ABC transporter substrate-binding protein</fullName>
    </submittedName>
</protein>
<dbReference type="InterPro" id="IPR002491">
    <property type="entry name" value="ABC_transptr_periplasmic_BD"/>
</dbReference>
<keyword evidence="2" id="KW-0732">Signal</keyword>
<dbReference type="PANTHER" id="PTHR30535">
    <property type="entry name" value="VITAMIN B12-BINDING PROTEIN"/>
    <property type="match status" value="1"/>
</dbReference>